<sequence length="40" mass="4272">MLLLQSNADGKLEAIVFCNGSSNEGCKSAENVSLNHDFKS</sequence>
<name>A0A2P2PIR7_RHIMU</name>
<dbReference type="EMBL" id="GGEC01074186">
    <property type="protein sequence ID" value="MBX54670.1"/>
    <property type="molecule type" value="Transcribed_RNA"/>
</dbReference>
<reference evidence="1" key="1">
    <citation type="submission" date="2018-02" db="EMBL/GenBank/DDBJ databases">
        <title>Rhizophora mucronata_Transcriptome.</title>
        <authorList>
            <person name="Meera S.P."/>
            <person name="Sreeshan A."/>
            <person name="Augustine A."/>
        </authorList>
    </citation>
    <scope>NUCLEOTIDE SEQUENCE</scope>
    <source>
        <tissue evidence="1">Leaf</tissue>
    </source>
</reference>
<protein>
    <submittedName>
        <fullName evidence="1">Uncharacterized protein</fullName>
    </submittedName>
</protein>
<dbReference type="AlphaFoldDB" id="A0A2P2PIR7"/>
<accession>A0A2P2PIR7</accession>
<proteinExistence type="predicted"/>
<organism evidence="1">
    <name type="scientific">Rhizophora mucronata</name>
    <name type="common">Asiatic mangrove</name>
    <dbReference type="NCBI Taxonomy" id="61149"/>
    <lineage>
        <taxon>Eukaryota</taxon>
        <taxon>Viridiplantae</taxon>
        <taxon>Streptophyta</taxon>
        <taxon>Embryophyta</taxon>
        <taxon>Tracheophyta</taxon>
        <taxon>Spermatophyta</taxon>
        <taxon>Magnoliopsida</taxon>
        <taxon>eudicotyledons</taxon>
        <taxon>Gunneridae</taxon>
        <taxon>Pentapetalae</taxon>
        <taxon>rosids</taxon>
        <taxon>fabids</taxon>
        <taxon>Malpighiales</taxon>
        <taxon>Rhizophoraceae</taxon>
        <taxon>Rhizophora</taxon>
    </lineage>
</organism>
<evidence type="ECO:0000313" key="1">
    <source>
        <dbReference type="EMBL" id="MBX54670.1"/>
    </source>
</evidence>